<dbReference type="Pfam" id="PF10117">
    <property type="entry name" value="McrBC"/>
    <property type="match status" value="1"/>
</dbReference>
<comment type="caution">
    <text evidence="1">The sequence shown here is derived from an EMBL/GenBank/DDBJ whole genome shotgun (WGS) entry which is preliminary data.</text>
</comment>
<accession>A0A6N8JQ43</accession>
<evidence type="ECO:0000313" key="1">
    <source>
        <dbReference type="EMBL" id="MVX60920.1"/>
    </source>
</evidence>
<evidence type="ECO:0000313" key="2">
    <source>
        <dbReference type="Proteomes" id="UP000463388"/>
    </source>
</evidence>
<dbReference type="AlphaFoldDB" id="A0A6N8JQ43"/>
<dbReference type="Proteomes" id="UP000463388">
    <property type="component" value="Unassembled WGS sequence"/>
</dbReference>
<protein>
    <recommendedName>
        <fullName evidence="3">Restriction endonuclease</fullName>
    </recommendedName>
</protein>
<dbReference type="PANTHER" id="PTHR38733">
    <property type="entry name" value="PROTEIN MCRC"/>
    <property type="match status" value="1"/>
</dbReference>
<evidence type="ECO:0008006" key="3">
    <source>
        <dbReference type="Google" id="ProtNLM"/>
    </source>
</evidence>
<reference evidence="1 2" key="1">
    <citation type="submission" date="2019-12" db="EMBL/GenBank/DDBJ databases">
        <title>Microbes associate with the intestines of laboratory mice.</title>
        <authorList>
            <person name="Navarre W."/>
            <person name="Wong E."/>
        </authorList>
    </citation>
    <scope>NUCLEOTIDE SEQUENCE [LARGE SCALE GENOMIC DNA]</scope>
    <source>
        <strain evidence="1 2">NM66_B29</strain>
    </source>
</reference>
<gene>
    <name evidence="1" type="ORF">GKZ27_05540</name>
</gene>
<dbReference type="OrthoDB" id="5148566at2"/>
<dbReference type="InterPro" id="IPR019292">
    <property type="entry name" value="McrC"/>
</dbReference>
<organism evidence="1 2">
    <name type="scientific">Adlercreutzia mucosicola</name>
    <dbReference type="NCBI Taxonomy" id="580026"/>
    <lineage>
        <taxon>Bacteria</taxon>
        <taxon>Bacillati</taxon>
        <taxon>Actinomycetota</taxon>
        <taxon>Coriobacteriia</taxon>
        <taxon>Eggerthellales</taxon>
        <taxon>Eggerthellaceae</taxon>
        <taxon>Adlercreutzia</taxon>
    </lineage>
</organism>
<sequence>MRNPKPTTEKPLTLFEYEHLCADPGLEGTVTLEKDAFEALELFLAALAEDTGANPEEMHEVFRLSSRRGRKTLAVQNYVGVISAAGTTIEVLPKIGKAARDDEDELSHIRTVLHAMLSELRDAPFKDLGKTGLATSDAPVLEVFISVFLDEVRRILQRGMRSDYRDWSDNERFMKGRLNFSEQMRLNHIDHSRFAVEYSVYHVNRPENRLIKSTLLHLLRQSRDTANRRRLKVALDHLAEVEPSTNERGDFAACKNDRNTAHYSNALAWCRIFLAQEAPTPFSGIVTADALLFPMERIFEDYVAAQLKRTCLPLDMIARAQDSERHLFERPLQYGLRPDIVVTNREGHSVILDTKWKLPRGGRPTQSDMYQMFAYAARYGIDHVVLVYPATGDTPSGEVGTYRTRIVDRQITVHTYFYRLPTIDRTRTVTADGAEDLAHFADYLMRGQRTTL</sequence>
<dbReference type="EMBL" id="WSRR01000009">
    <property type="protein sequence ID" value="MVX60920.1"/>
    <property type="molecule type" value="Genomic_DNA"/>
</dbReference>
<dbReference type="PANTHER" id="PTHR38733:SF1">
    <property type="entry name" value="TYPE IV METHYL-DIRECTED RESTRICTION ENZYME ECOKMCRBC"/>
    <property type="match status" value="1"/>
</dbReference>
<proteinExistence type="predicted"/>
<dbReference type="RefSeq" id="WP_160345720.1">
    <property type="nucleotide sequence ID" value="NZ_WSRR01000009.1"/>
</dbReference>
<name>A0A6N8JQ43_9ACTN</name>
<keyword evidence="2" id="KW-1185">Reference proteome</keyword>